<dbReference type="EC" id="3.1.3.18" evidence="4"/>
<dbReference type="Pfam" id="PF13419">
    <property type="entry name" value="HAD_2"/>
    <property type="match status" value="1"/>
</dbReference>
<accession>A0A2T7UX25</accession>
<dbReference type="SUPFAM" id="SSF56784">
    <property type="entry name" value="HAD-like"/>
    <property type="match status" value="1"/>
</dbReference>
<dbReference type="Gene3D" id="3.40.50.1000">
    <property type="entry name" value="HAD superfamily/HAD-like"/>
    <property type="match status" value="1"/>
</dbReference>
<dbReference type="PANTHER" id="PTHR43434">
    <property type="entry name" value="PHOSPHOGLYCOLATE PHOSPHATASE"/>
    <property type="match status" value="1"/>
</dbReference>
<dbReference type="AlphaFoldDB" id="A0A2T7UX25"/>
<name>A0A2T7UX25_9RHOB</name>
<dbReference type="NCBIfam" id="TIGR01549">
    <property type="entry name" value="HAD-SF-IA-v1"/>
    <property type="match status" value="1"/>
</dbReference>
<comment type="similarity">
    <text evidence="3">Belongs to the HAD-like hydrolase superfamily. CbbY/CbbZ/Gph/YieH family.</text>
</comment>
<dbReference type="GO" id="GO:0008967">
    <property type="term" value="F:phosphoglycolate phosphatase activity"/>
    <property type="evidence" value="ECO:0007669"/>
    <property type="project" value="UniProtKB-EC"/>
</dbReference>
<dbReference type="InterPro" id="IPR036412">
    <property type="entry name" value="HAD-like_sf"/>
</dbReference>
<protein>
    <recommendedName>
        <fullName evidence="4">phosphoglycolate phosphatase</fullName>
        <ecNumber evidence="4">3.1.3.18</ecNumber>
    </recommendedName>
</protein>
<dbReference type="GO" id="GO:0005829">
    <property type="term" value="C:cytosol"/>
    <property type="evidence" value="ECO:0007669"/>
    <property type="project" value="TreeGrafter"/>
</dbReference>
<dbReference type="Proteomes" id="UP000244810">
    <property type="component" value="Unassembled WGS sequence"/>
</dbReference>
<sequence>MRIVFDLDGTLIDSAPDLHVAINRVLGEWGAKPLDLSTLTRFIGNGIPALVSLARQSRGIPLEEQPLMTARMFAHYTAAPADLTRPYPHVIPTLQRLVGQGAKLGLCTNKAEAPTLGILSALRLERFFVSVVGGDTMPTKKPDAAPLLAAFEGLGGPGLYIGDSEVDAETAVRARVRFGLYTRGYRKTPVDGLPHDFAFDDYAALPGLLAAERCD</sequence>
<dbReference type="SFLD" id="SFLDS00003">
    <property type="entry name" value="Haloacid_Dehalogenase"/>
    <property type="match status" value="1"/>
</dbReference>
<gene>
    <name evidence="5" type="ORF">DDE23_02690</name>
</gene>
<dbReference type="InterPro" id="IPR023214">
    <property type="entry name" value="HAD_sf"/>
</dbReference>
<proteinExistence type="inferred from homology"/>
<comment type="pathway">
    <text evidence="2">Organic acid metabolism; glycolate biosynthesis; glycolate from 2-phosphoglycolate: step 1/1.</text>
</comment>
<dbReference type="SFLD" id="SFLDG01129">
    <property type="entry name" value="C1.5:_HAD__Beta-PGM__Phosphata"/>
    <property type="match status" value="1"/>
</dbReference>
<comment type="catalytic activity">
    <reaction evidence="1">
        <text>2-phosphoglycolate + H2O = glycolate + phosphate</text>
        <dbReference type="Rhea" id="RHEA:14369"/>
        <dbReference type="ChEBI" id="CHEBI:15377"/>
        <dbReference type="ChEBI" id="CHEBI:29805"/>
        <dbReference type="ChEBI" id="CHEBI:43474"/>
        <dbReference type="ChEBI" id="CHEBI:58033"/>
        <dbReference type="EC" id="3.1.3.18"/>
    </reaction>
</comment>
<keyword evidence="6" id="KW-1185">Reference proteome</keyword>
<dbReference type="GO" id="GO:0006281">
    <property type="term" value="P:DNA repair"/>
    <property type="evidence" value="ECO:0007669"/>
    <property type="project" value="TreeGrafter"/>
</dbReference>
<dbReference type="InterPro" id="IPR006439">
    <property type="entry name" value="HAD-SF_hydro_IA"/>
</dbReference>
<evidence type="ECO:0000256" key="4">
    <source>
        <dbReference type="ARBA" id="ARBA00013078"/>
    </source>
</evidence>
<dbReference type="EMBL" id="QDDR01000001">
    <property type="protein sequence ID" value="PVE49330.1"/>
    <property type="molecule type" value="Genomic_DNA"/>
</dbReference>
<dbReference type="Gene3D" id="1.10.150.240">
    <property type="entry name" value="Putative phosphatase, domain 2"/>
    <property type="match status" value="1"/>
</dbReference>
<evidence type="ECO:0000256" key="1">
    <source>
        <dbReference type="ARBA" id="ARBA00000830"/>
    </source>
</evidence>
<evidence type="ECO:0000313" key="6">
    <source>
        <dbReference type="Proteomes" id="UP000244810"/>
    </source>
</evidence>
<organism evidence="5 6">
    <name type="scientific">Pararhodobacter aggregans</name>
    <dbReference type="NCBI Taxonomy" id="404875"/>
    <lineage>
        <taxon>Bacteria</taxon>
        <taxon>Pseudomonadati</taxon>
        <taxon>Pseudomonadota</taxon>
        <taxon>Alphaproteobacteria</taxon>
        <taxon>Rhodobacterales</taxon>
        <taxon>Paracoccaceae</taxon>
        <taxon>Pararhodobacter</taxon>
    </lineage>
</organism>
<dbReference type="InterPro" id="IPR041492">
    <property type="entry name" value="HAD_2"/>
</dbReference>
<dbReference type="OrthoDB" id="9793014at2"/>
<evidence type="ECO:0000256" key="2">
    <source>
        <dbReference type="ARBA" id="ARBA00004818"/>
    </source>
</evidence>
<evidence type="ECO:0000313" key="5">
    <source>
        <dbReference type="EMBL" id="PVE49330.1"/>
    </source>
</evidence>
<dbReference type="InterPro" id="IPR023198">
    <property type="entry name" value="PGP-like_dom2"/>
</dbReference>
<dbReference type="PANTHER" id="PTHR43434:SF1">
    <property type="entry name" value="PHOSPHOGLYCOLATE PHOSPHATASE"/>
    <property type="match status" value="1"/>
</dbReference>
<reference evidence="5 6" key="1">
    <citation type="journal article" date="2011" name="Syst. Appl. Microbiol.">
        <title>Defluviimonas denitrificans gen. nov., sp. nov., and Pararhodobacter aggregans gen. nov., sp. nov., non-phototrophic Rhodobacteraceae from the biofilter of a marine aquaculture.</title>
        <authorList>
            <person name="Foesel B.U."/>
            <person name="Drake H.L."/>
            <person name="Schramm A."/>
        </authorList>
    </citation>
    <scope>NUCLEOTIDE SEQUENCE [LARGE SCALE GENOMIC DNA]</scope>
    <source>
        <strain evidence="5 6">D1-19</strain>
    </source>
</reference>
<comment type="caution">
    <text evidence="5">The sequence shown here is derived from an EMBL/GenBank/DDBJ whole genome shotgun (WGS) entry which is preliminary data.</text>
</comment>
<dbReference type="RefSeq" id="WP_107749834.1">
    <property type="nucleotide sequence ID" value="NZ_QBKF01000001.1"/>
</dbReference>
<evidence type="ECO:0000256" key="3">
    <source>
        <dbReference type="ARBA" id="ARBA00006171"/>
    </source>
</evidence>
<dbReference type="InterPro" id="IPR050155">
    <property type="entry name" value="HAD-like_hydrolase_sf"/>
</dbReference>